<sequence length="160" mass="18422">MPSFDIVSEFEMHEAVNAVDQAKREISTRFDFKGSNTLFEHNKEVVMMTAEAEFQLQQMYDILQTKMNRRGIDIACLELGEIEHLGKLVKQSVTLREGLDSDLARKIVKIIKEKKLKVQSAIQGDKVRVTGKKRDDLQSVMAMLKESDIDMPLQFNNFRD</sequence>
<dbReference type="AlphaFoldDB" id="A0A3B1BM50"/>
<dbReference type="InterPro" id="IPR007551">
    <property type="entry name" value="YajQ/Smlt4090-like"/>
</dbReference>
<dbReference type="InterPro" id="IPR035570">
    <property type="entry name" value="UPF0234_N"/>
</dbReference>
<dbReference type="FunFam" id="3.30.70.860:FF:000001">
    <property type="entry name" value="UPF0234 protein YajQ"/>
    <property type="match status" value="1"/>
</dbReference>
<name>A0A3B1BM50_9ZZZZ</name>
<proteinExistence type="inferred from homology"/>
<gene>
    <name evidence="3" type="ORF">MNBD_GAMMA25-597</name>
</gene>
<dbReference type="PANTHER" id="PTHR30476">
    <property type="entry name" value="UPF0234 PROTEIN YAJQ"/>
    <property type="match status" value="1"/>
</dbReference>
<dbReference type="InterPro" id="IPR036183">
    <property type="entry name" value="YajQ-like_sf"/>
</dbReference>
<evidence type="ECO:0000313" key="3">
    <source>
        <dbReference type="EMBL" id="VAX05807.1"/>
    </source>
</evidence>
<keyword evidence="1" id="KW-0547">Nucleotide-binding</keyword>
<dbReference type="HAMAP" id="MF_00632">
    <property type="entry name" value="UPF0234"/>
    <property type="match status" value="1"/>
</dbReference>
<reference evidence="3" key="1">
    <citation type="submission" date="2018-06" db="EMBL/GenBank/DDBJ databases">
        <authorList>
            <person name="Zhirakovskaya E."/>
        </authorList>
    </citation>
    <scope>NUCLEOTIDE SEQUENCE</scope>
</reference>
<comment type="similarity">
    <text evidence="2">Belongs to the YajQ family.</text>
</comment>
<protein>
    <submittedName>
        <fullName evidence="3">UPF0234 protein Yitk</fullName>
    </submittedName>
</protein>
<dbReference type="Gene3D" id="3.30.70.860">
    <property type="match status" value="1"/>
</dbReference>
<accession>A0A3B1BM50</accession>
<evidence type="ECO:0000256" key="1">
    <source>
        <dbReference type="ARBA" id="ARBA00022741"/>
    </source>
</evidence>
<dbReference type="EMBL" id="UOFY01000004">
    <property type="protein sequence ID" value="VAX05807.1"/>
    <property type="molecule type" value="Genomic_DNA"/>
</dbReference>
<dbReference type="PANTHER" id="PTHR30476:SF0">
    <property type="entry name" value="UPF0234 PROTEIN YAJQ"/>
    <property type="match status" value="1"/>
</dbReference>
<dbReference type="GO" id="GO:0000166">
    <property type="term" value="F:nucleotide binding"/>
    <property type="evidence" value="ECO:0007669"/>
    <property type="project" value="UniProtKB-KW"/>
</dbReference>
<dbReference type="InterPro" id="IPR035571">
    <property type="entry name" value="UPF0234-like_C"/>
</dbReference>
<dbReference type="CDD" id="cd11740">
    <property type="entry name" value="YajQ_like"/>
    <property type="match status" value="1"/>
</dbReference>
<dbReference type="NCBIfam" id="NF003819">
    <property type="entry name" value="PRK05412.1"/>
    <property type="match status" value="1"/>
</dbReference>
<dbReference type="Gene3D" id="3.30.70.990">
    <property type="entry name" value="YajQ-like, domain 2"/>
    <property type="match status" value="1"/>
</dbReference>
<organism evidence="3">
    <name type="scientific">hydrothermal vent metagenome</name>
    <dbReference type="NCBI Taxonomy" id="652676"/>
    <lineage>
        <taxon>unclassified sequences</taxon>
        <taxon>metagenomes</taxon>
        <taxon>ecological metagenomes</taxon>
    </lineage>
</organism>
<dbReference type="Pfam" id="PF04461">
    <property type="entry name" value="YajQ"/>
    <property type="match status" value="1"/>
</dbReference>
<dbReference type="SUPFAM" id="SSF89963">
    <property type="entry name" value="YajQ-like"/>
    <property type="match status" value="2"/>
</dbReference>
<evidence type="ECO:0000256" key="2">
    <source>
        <dbReference type="ARBA" id="ARBA00093450"/>
    </source>
</evidence>
<dbReference type="GO" id="GO:0005829">
    <property type="term" value="C:cytosol"/>
    <property type="evidence" value="ECO:0007669"/>
    <property type="project" value="TreeGrafter"/>
</dbReference>